<dbReference type="EMBL" id="LT598496">
    <property type="protein sequence ID" value="SBV30321.1"/>
    <property type="molecule type" value="Genomic_DNA"/>
</dbReference>
<dbReference type="AlphaFoldDB" id="A0A1C3NCN5"/>
<protein>
    <submittedName>
        <fullName evidence="1">Uncharacterized protein</fullName>
    </submittedName>
</protein>
<name>A0A1C3NCN5_9ACTN</name>
<sequence length="110" mass="12553">MLTYVRWYHLDEDRWNYDELDADGWAVRHVEMRGADGAILAAASLAEVLAARDAGDTRALGRYERRYGIVPEAPLPQPGRDVEPAMEEISAEEFEKLWQVARRDLVGRLP</sequence>
<accession>A0A1C3NCN5</accession>
<gene>
    <name evidence="1" type="ORF">GA0070620_5917</name>
</gene>
<proteinExistence type="predicted"/>
<evidence type="ECO:0000313" key="2">
    <source>
        <dbReference type="Proteomes" id="UP000199393"/>
    </source>
</evidence>
<reference evidence="2" key="1">
    <citation type="submission" date="2016-06" db="EMBL/GenBank/DDBJ databases">
        <authorList>
            <person name="Varghese N."/>
            <person name="Submissions Spin"/>
        </authorList>
    </citation>
    <scope>NUCLEOTIDE SEQUENCE [LARGE SCALE GENOMIC DNA]</scope>
    <source>
        <strain evidence="2">DSM 45344</strain>
    </source>
</reference>
<evidence type="ECO:0000313" key="1">
    <source>
        <dbReference type="EMBL" id="SBV30321.1"/>
    </source>
</evidence>
<keyword evidence="2" id="KW-1185">Reference proteome</keyword>
<dbReference type="OrthoDB" id="4554814at2"/>
<dbReference type="Proteomes" id="UP000199393">
    <property type="component" value="Chromosome I"/>
</dbReference>
<dbReference type="RefSeq" id="WP_091596232.1">
    <property type="nucleotide sequence ID" value="NZ_JBHRWG010000002.1"/>
</dbReference>
<organism evidence="1 2">
    <name type="scientific">Micromonospora krabiensis</name>
    <dbReference type="NCBI Taxonomy" id="307121"/>
    <lineage>
        <taxon>Bacteria</taxon>
        <taxon>Bacillati</taxon>
        <taxon>Actinomycetota</taxon>
        <taxon>Actinomycetes</taxon>
        <taxon>Micromonosporales</taxon>
        <taxon>Micromonosporaceae</taxon>
        <taxon>Micromonospora</taxon>
    </lineage>
</organism>